<dbReference type="SMART" id="SM00213">
    <property type="entry name" value="UBQ"/>
    <property type="match status" value="1"/>
</dbReference>
<name>A0AAV0TLJ9_9STRA</name>
<dbReference type="InterPro" id="IPR019956">
    <property type="entry name" value="Ubiquitin_dom"/>
</dbReference>
<dbReference type="InterPro" id="IPR000626">
    <property type="entry name" value="Ubiquitin-like_dom"/>
</dbReference>
<organism evidence="2 3">
    <name type="scientific">Peronospora destructor</name>
    <dbReference type="NCBI Taxonomy" id="86335"/>
    <lineage>
        <taxon>Eukaryota</taxon>
        <taxon>Sar</taxon>
        <taxon>Stramenopiles</taxon>
        <taxon>Oomycota</taxon>
        <taxon>Peronosporomycetes</taxon>
        <taxon>Peronosporales</taxon>
        <taxon>Peronosporaceae</taxon>
        <taxon>Peronospora</taxon>
    </lineage>
</organism>
<proteinExistence type="predicted"/>
<gene>
    <name evidence="2" type="ORF">PDE001_LOCUS2839</name>
</gene>
<evidence type="ECO:0000313" key="2">
    <source>
        <dbReference type="EMBL" id="CAI5723144.1"/>
    </source>
</evidence>
<dbReference type="InterPro" id="IPR029071">
    <property type="entry name" value="Ubiquitin-like_domsf"/>
</dbReference>
<dbReference type="AlphaFoldDB" id="A0AAV0TLJ9"/>
<dbReference type="EMBL" id="CANTFM010000489">
    <property type="protein sequence ID" value="CAI5723144.1"/>
    <property type="molecule type" value="Genomic_DNA"/>
</dbReference>
<feature type="domain" description="Ubiquitin-like" evidence="1">
    <location>
        <begin position="109"/>
        <end position="184"/>
    </location>
</feature>
<accession>A0AAV0TLJ9</accession>
<dbReference type="PROSITE" id="PS50053">
    <property type="entry name" value="UBIQUITIN_2"/>
    <property type="match status" value="1"/>
</dbReference>
<reference evidence="2" key="1">
    <citation type="submission" date="2022-12" db="EMBL/GenBank/DDBJ databases">
        <authorList>
            <person name="Webb A."/>
        </authorList>
    </citation>
    <scope>NUCLEOTIDE SEQUENCE</scope>
    <source>
        <strain evidence="2">Pd1</strain>
    </source>
</reference>
<protein>
    <recommendedName>
        <fullName evidence="1">Ubiquitin-like domain-containing protein</fullName>
    </recommendedName>
</protein>
<dbReference type="PANTHER" id="PTHR10666">
    <property type="entry name" value="UBIQUITIN"/>
    <property type="match status" value="1"/>
</dbReference>
<sequence length="228" mass="25472">MSVLTLPVPWKDINEVGLKGVFEVHSSDLRRQKVKGSRVCELMAILNEKLKALPQHRSHICIVKSLRLHGCRVSDDRLLESLIPDLESSTPRLVVAVQARPKTTKSKGLVVFVKTLTGKSVTVVSTSDDTVDCVKSQIRVQAHVPVDDQRIMYGSKQLEDNRKLWYYKIKNNSSLYLVARLRGGITEGSASRSFVNVSNGLKLVERKLSHTAPDWRGCTKGLKCGRLL</sequence>
<dbReference type="Gene3D" id="3.10.20.90">
    <property type="entry name" value="Phosphatidylinositol 3-kinase Catalytic Subunit, Chain A, domain 1"/>
    <property type="match status" value="1"/>
</dbReference>
<dbReference type="SUPFAM" id="SSF54236">
    <property type="entry name" value="Ubiquitin-like"/>
    <property type="match status" value="1"/>
</dbReference>
<evidence type="ECO:0000259" key="1">
    <source>
        <dbReference type="PROSITE" id="PS50053"/>
    </source>
</evidence>
<evidence type="ECO:0000313" key="3">
    <source>
        <dbReference type="Proteomes" id="UP001162029"/>
    </source>
</evidence>
<dbReference type="InterPro" id="IPR050158">
    <property type="entry name" value="Ubiquitin_ubiquitin-like"/>
</dbReference>
<dbReference type="Proteomes" id="UP001162029">
    <property type="component" value="Unassembled WGS sequence"/>
</dbReference>
<comment type="caution">
    <text evidence="2">The sequence shown here is derived from an EMBL/GenBank/DDBJ whole genome shotgun (WGS) entry which is preliminary data.</text>
</comment>
<keyword evidence="3" id="KW-1185">Reference proteome</keyword>
<dbReference type="Pfam" id="PF00240">
    <property type="entry name" value="ubiquitin"/>
    <property type="match status" value="1"/>
</dbReference>
<dbReference type="PRINTS" id="PR00348">
    <property type="entry name" value="UBIQUITIN"/>
</dbReference>